<gene>
    <name evidence="3" type="ORF">IAB71_03980</name>
</gene>
<reference evidence="3" key="2">
    <citation type="journal article" date="2021" name="PeerJ">
        <title>Extensive microbial diversity within the chicken gut microbiome revealed by metagenomics and culture.</title>
        <authorList>
            <person name="Gilroy R."/>
            <person name="Ravi A."/>
            <person name="Getino M."/>
            <person name="Pursley I."/>
            <person name="Horton D.L."/>
            <person name="Alikhan N.F."/>
            <person name="Baker D."/>
            <person name="Gharbi K."/>
            <person name="Hall N."/>
            <person name="Watson M."/>
            <person name="Adriaenssens E.M."/>
            <person name="Foster-Nyarko E."/>
            <person name="Jarju S."/>
            <person name="Secka A."/>
            <person name="Antonio M."/>
            <person name="Oren A."/>
            <person name="Chaudhuri R.R."/>
            <person name="La Ragione R."/>
            <person name="Hildebrand F."/>
            <person name="Pallen M.J."/>
        </authorList>
    </citation>
    <scope>NUCLEOTIDE SEQUENCE</scope>
    <source>
        <strain evidence="3">CHK188-20938</strain>
    </source>
</reference>
<dbReference type="AlphaFoldDB" id="A0A9D1P252"/>
<dbReference type="Pfam" id="PF19623">
    <property type="entry name" value="DUF6128"/>
    <property type="match status" value="1"/>
</dbReference>
<proteinExistence type="predicted"/>
<accession>A0A9D1P252</accession>
<feature type="region of interest" description="Disordered" evidence="1">
    <location>
        <begin position="136"/>
        <end position="158"/>
    </location>
</feature>
<evidence type="ECO:0000313" key="3">
    <source>
        <dbReference type="EMBL" id="HIV24937.1"/>
    </source>
</evidence>
<protein>
    <recommendedName>
        <fullName evidence="2">DUF6128 domain-containing protein</fullName>
    </recommendedName>
</protein>
<name>A0A9D1P252_9FIRM</name>
<evidence type="ECO:0000313" key="4">
    <source>
        <dbReference type="Proteomes" id="UP000824169"/>
    </source>
</evidence>
<dbReference type="InterPro" id="IPR046131">
    <property type="entry name" value="DUF6128"/>
</dbReference>
<evidence type="ECO:0000256" key="1">
    <source>
        <dbReference type="SAM" id="MobiDB-lite"/>
    </source>
</evidence>
<sequence length="303" mass="33973">MSDYKRFVAYLYEYHENSKGENRGFVRVEARSGTCQMAFQLKVISLPEGTPLNVYGFVRIREFLFGIPVGILRAGKGGISGRLLAPSVHMGDSSFSLDDLSGLLITGPEGRVYATQWDDIPILPDHFTTNASILQAPREEKEETQEIPPENPGPDGVQIASLDLSPAETQVSPLPSDPLPAPALLPDRWEALRRRHTSFCPFDDEEICDCIRLSLKDLPELRKDGWQISSSQFLLHAFYNYRHFLMGRCPGLDNAYILGVPGVFDIREQFMAGMFGFSAFKPARSETGIMGNAPFGYWYRQVQ</sequence>
<dbReference type="Proteomes" id="UP000824169">
    <property type="component" value="Unassembled WGS sequence"/>
</dbReference>
<evidence type="ECO:0000259" key="2">
    <source>
        <dbReference type="Pfam" id="PF19623"/>
    </source>
</evidence>
<feature type="domain" description="DUF6128" evidence="2">
    <location>
        <begin position="208"/>
        <end position="297"/>
    </location>
</feature>
<organism evidence="3 4">
    <name type="scientific">Candidatus Scatomonas pullistercoris</name>
    <dbReference type="NCBI Taxonomy" id="2840920"/>
    <lineage>
        <taxon>Bacteria</taxon>
        <taxon>Bacillati</taxon>
        <taxon>Bacillota</taxon>
        <taxon>Clostridia</taxon>
        <taxon>Lachnospirales</taxon>
        <taxon>Lachnospiraceae</taxon>
        <taxon>Lachnospiraceae incertae sedis</taxon>
        <taxon>Candidatus Scatomonas</taxon>
    </lineage>
</organism>
<reference evidence="3" key="1">
    <citation type="submission" date="2020-10" db="EMBL/GenBank/DDBJ databases">
        <authorList>
            <person name="Gilroy R."/>
        </authorList>
    </citation>
    <scope>NUCLEOTIDE SEQUENCE</scope>
    <source>
        <strain evidence="3">CHK188-20938</strain>
    </source>
</reference>
<dbReference type="EMBL" id="DVOO01000011">
    <property type="protein sequence ID" value="HIV24937.1"/>
    <property type="molecule type" value="Genomic_DNA"/>
</dbReference>
<comment type="caution">
    <text evidence="3">The sequence shown here is derived from an EMBL/GenBank/DDBJ whole genome shotgun (WGS) entry which is preliminary data.</text>
</comment>